<sequence length="204" mass="23110">MLLLLLGLGLASLLWWNYRHRLNWLLLPYYGDIPPLAMQGGDPYLRALMRTISASEANDPNPYTILYGGSHVADLSRHPNHCVPIVSGPNIGKCTTAAGRYQFLTSTWEEKANLYHPQPGELWLAPGYSFAPQYQDQVVYAWLSDRQSWGVDIPELLRQGELDRVLHLLSGTWTSLGYGIESNLITPSLKQIYQKMLTEEKQQP</sequence>
<evidence type="ECO:0000313" key="1">
    <source>
        <dbReference type="EMBL" id="ACL44656.1"/>
    </source>
</evidence>
<keyword evidence="1" id="KW-0378">Hydrolase</keyword>
<dbReference type="CAZy" id="GH104">
    <property type="family name" value="Glycoside Hydrolase Family 104"/>
</dbReference>
<dbReference type="OrthoDB" id="481043at2"/>
<name>B8HW77_CYAP4</name>
<accession>B8HW77</accession>
<proteinExistence type="predicted"/>
<dbReference type="eggNOG" id="COG4678">
    <property type="taxonomic scope" value="Bacteria"/>
</dbReference>
<dbReference type="SUPFAM" id="SSF53955">
    <property type="entry name" value="Lysozyme-like"/>
    <property type="match status" value="1"/>
</dbReference>
<dbReference type="EMBL" id="CP001344">
    <property type="protein sequence ID" value="ACL44656.1"/>
    <property type="molecule type" value="Genomic_DNA"/>
</dbReference>
<gene>
    <name evidence="1" type="ordered locus">Cyan7425_2297</name>
</gene>
<dbReference type="InterPro" id="IPR023346">
    <property type="entry name" value="Lysozyme-like_dom_sf"/>
</dbReference>
<dbReference type="AlphaFoldDB" id="B8HW77"/>
<dbReference type="GO" id="GO:0016787">
    <property type="term" value="F:hydrolase activity"/>
    <property type="evidence" value="ECO:0007669"/>
    <property type="project" value="UniProtKB-KW"/>
</dbReference>
<dbReference type="STRING" id="395961.Cyan7425_2297"/>
<reference evidence="1" key="1">
    <citation type="submission" date="2009-01" db="EMBL/GenBank/DDBJ databases">
        <title>Complete sequence of chromosome Cyanothece sp. PCC 7425.</title>
        <authorList>
            <consortium name="US DOE Joint Genome Institute"/>
            <person name="Lucas S."/>
            <person name="Copeland A."/>
            <person name="Lapidus A."/>
            <person name="Glavina del Rio T."/>
            <person name="Dalin E."/>
            <person name="Tice H."/>
            <person name="Bruce D."/>
            <person name="Goodwin L."/>
            <person name="Pitluck S."/>
            <person name="Sims D."/>
            <person name="Meineke L."/>
            <person name="Brettin T."/>
            <person name="Detter J.C."/>
            <person name="Han C."/>
            <person name="Larimer F."/>
            <person name="Land M."/>
            <person name="Hauser L."/>
            <person name="Kyrpides N."/>
            <person name="Ovchinnikova G."/>
            <person name="Liberton M."/>
            <person name="Stoeckel J."/>
            <person name="Banerjee A."/>
            <person name="Singh A."/>
            <person name="Page L."/>
            <person name="Sato H."/>
            <person name="Zhao L."/>
            <person name="Sherman L."/>
            <person name="Pakrasi H."/>
            <person name="Richardson P."/>
        </authorList>
    </citation>
    <scope>NUCLEOTIDE SEQUENCE</scope>
    <source>
        <strain evidence="1">PCC 7425</strain>
    </source>
</reference>
<dbReference type="HOGENOM" id="CLU_089878_0_0_3"/>
<dbReference type="Gene3D" id="1.10.530.10">
    <property type="match status" value="1"/>
</dbReference>
<dbReference type="KEGG" id="cyn:Cyan7425_2297"/>
<organism evidence="1">
    <name type="scientific">Cyanothece sp. (strain PCC 7425 / ATCC 29141)</name>
    <dbReference type="NCBI Taxonomy" id="395961"/>
    <lineage>
        <taxon>Bacteria</taxon>
        <taxon>Bacillati</taxon>
        <taxon>Cyanobacteriota</taxon>
        <taxon>Cyanophyceae</taxon>
        <taxon>Gomontiellales</taxon>
        <taxon>Cyanothecaceae</taxon>
        <taxon>Cyanothece</taxon>
    </lineage>
</organism>
<protein>
    <submittedName>
        <fullName evidence="1">Glycoside hydrolase family 24</fullName>
    </submittedName>
</protein>